<gene>
    <name evidence="3" type="ORF">EHV23_06660</name>
</gene>
<dbReference type="Pfam" id="PF04264">
    <property type="entry name" value="YceI"/>
    <property type="match status" value="1"/>
</dbReference>
<evidence type="ECO:0000259" key="2">
    <source>
        <dbReference type="SMART" id="SM00867"/>
    </source>
</evidence>
<organism evidence="3 4">
    <name type="scientific">Lautropia dentalis</name>
    <dbReference type="NCBI Taxonomy" id="2490857"/>
    <lineage>
        <taxon>Bacteria</taxon>
        <taxon>Pseudomonadati</taxon>
        <taxon>Pseudomonadota</taxon>
        <taxon>Betaproteobacteria</taxon>
        <taxon>Burkholderiales</taxon>
        <taxon>Burkholderiaceae</taxon>
        <taxon>Lautropia</taxon>
    </lineage>
</organism>
<dbReference type="Proteomes" id="UP000270261">
    <property type="component" value="Unassembled WGS sequence"/>
</dbReference>
<evidence type="ECO:0000256" key="1">
    <source>
        <dbReference type="SAM" id="SignalP"/>
    </source>
</evidence>
<dbReference type="SUPFAM" id="SSF101874">
    <property type="entry name" value="YceI-like"/>
    <property type="match status" value="1"/>
</dbReference>
<dbReference type="AlphaFoldDB" id="A0A3R8MV43"/>
<keyword evidence="4" id="KW-1185">Reference proteome</keyword>
<dbReference type="InterPro" id="IPR007372">
    <property type="entry name" value="Lipid/polyisoprenoid-bd_YceI"/>
</dbReference>
<evidence type="ECO:0000313" key="3">
    <source>
        <dbReference type="EMBL" id="RRN45812.1"/>
    </source>
</evidence>
<dbReference type="PANTHER" id="PTHR34406">
    <property type="entry name" value="PROTEIN YCEI"/>
    <property type="match status" value="1"/>
</dbReference>
<dbReference type="EMBL" id="RRUE01000001">
    <property type="protein sequence ID" value="RRN45812.1"/>
    <property type="molecule type" value="Genomic_DNA"/>
</dbReference>
<name>A0A3R8MV43_9BURK</name>
<dbReference type="RefSeq" id="WP_125095239.1">
    <property type="nucleotide sequence ID" value="NZ_RRUE01000001.1"/>
</dbReference>
<feature type="chain" id="PRO_5018532662" evidence="1">
    <location>
        <begin position="24"/>
        <end position="192"/>
    </location>
</feature>
<comment type="caution">
    <text evidence="3">The sequence shown here is derived from an EMBL/GenBank/DDBJ whole genome shotgun (WGS) entry which is preliminary data.</text>
</comment>
<dbReference type="SMART" id="SM00867">
    <property type="entry name" value="YceI"/>
    <property type="match status" value="1"/>
</dbReference>
<dbReference type="Gene3D" id="2.40.128.110">
    <property type="entry name" value="Lipid/polyisoprenoid-binding, YceI-like"/>
    <property type="match status" value="1"/>
</dbReference>
<accession>A0A3R8MV43</accession>
<dbReference type="OrthoDB" id="9811006at2"/>
<dbReference type="InterPro" id="IPR036761">
    <property type="entry name" value="TTHA0802/YceI-like_sf"/>
</dbReference>
<keyword evidence="1" id="KW-0732">Signal</keyword>
<feature type="signal peptide" evidence="1">
    <location>
        <begin position="1"/>
        <end position="23"/>
    </location>
</feature>
<dbReference type="PANTHER" id="PTHR34406:SF1">
    <property type="entry name" value="PROTEIN YCEI"/>
    <property type="match status" value="1"/>
</dbReference>
<protein>
    <submittedName>
        <fullName evidence="3">Polyisoprenoid-binding protein</fullName>
    </submittedName>
</protein>
<evidence type="ECO:0000313" key="4">
    <source>
        <dbReference type="Proteomes" id="UP000270261"/>
    </source>
</evidence>
<proteinExistence type="predicted"/>
<reference evidence="3 4" key="1">
    <citation type="submission" date="2018-11" db="EMBL/GenBank/DDBJ databases">
        <title>Genome sequencing of Lautropia sp. KCOM 2505 (= ChDC F240).</title>
        <authorList>
            <person name="Kook J.-K."/>
            <person name="Park S.-N."/>
            <person name="Lim Y.K."/>
        </authorList>
    </citation>
    <scope>NUCLEOTIDE SEQUENCE [LARGE SCALE GENOMIC DNA]</scope>
    <source>
        <strain evidence="3 4">KCOM 2505</strain>
    </source>
</reference>
<feature type="domain" description="Lipid/polyisoprenoid-binding YceI-like" evidence="2">
    <location>
        <begin position="27"/>
        <end position="190"/>
    </location>
</feature>
<sequence length="192" mass="20851">MKNLIKFSAIPVLAVAFSAPALAAPKTYAVDPTHSFANFSYNHMGLSEQESRFDTTRGSIVYDPVAKTAAVNVDIDTASVDTGSDPLDEHLRGNDFFDSAKYPKATYKSTKVVFKGDKPVSVEGNLTIKGVTKPVTMTIDYFSAKEHPMKRKDALGAKAHMTIKRSDFGLSKFVPAVSDDVTITVRVEAVVE</sequence>